<name>A0A0P0RMS2_9BURK</name>
<reference evidence="2 3" key="1">
    <citation type="journal article" date="2014" name="Genome Announc.">
        <title>Draft Genome Sequence of the Haloacid-Degrading Burkholderia caribensis Strain MBA4.</title>
        <authorList>
            <person name="Pan Y."/>
            <person name="Kong K.F."/>
            <person name="Tsang J.S."/>
        </authorList>
    </citation>
    <scope>NUCLEOTIDE SEQUENCE [LARGE SCALE GENOMIC DNA]</scope>
    <source>
        <strain evidence="2 3">MBA4</strain>
        <plasmid evidence="3">Plasmid</plasmid>
    </source>
</reference>
<keyword evidence="1" id="KW-1133">Transmembrane helix</keyword>
<dbReference type="SUPFAM" id="SSF53850">
    <property type="entry name" value="Periplasmic binding protein-like II"/>
    <property type="match status" value="1"/>
</dbReference>
<dbReference type="PANTHER" id="PTHR30419">
    <property type="entry name" value="HTH-TYPE TRANSCRIPTIONAL REGULATOR YBHD"/>
    <property type="match status" value="1"/>
</dbReference>
<evidence type="ECO:0000256" key="1">
    <source>
        <dbReference type="SAM" id="Phobius"/>
    </source>
</evidence>
<dbReference type="Proteomes" id="UP000019146">
    <property type="component" value="Plasmid unnamed"/>
</dbReference>
<accession>A0A0P0RMS2</accession>
<evidence type="ECO:0000313" key="2">
    <source>
        <dbReference type="EMBL" id="ALL70178.1"/>
    </source>
</evidence>
<dbReference type="EMBL" id="CP012748">
    <property type="protein sequence ID" value="ALL70178.1"/>
    <property type="molecule type" value="Genomic_DNA"/>
</dbReference>
<sequence>MFNRAANSVELTDAGQRLQAVTAEVVYALEGVRRTVRANVAGRREQVRFAAPHIMSVVFFPGWFPMLHMQFRRTRFSVTSDHLASCFAALDQGEEDFVVFLLDQSHRVLDKLERSFDSPDYRMLKVGEETLVPIPSNCHIRRDHFRDHYRPTAHRAFRTG</sequence>
<evidence type="ECO:0000313" key="3">
    <source>
        <dbReference type="Proteomes" id="UP000019146"/>
    </source>
</evidence>
<proteinExistence type="predicted"/>
<keyword evidence="1" id="KW-0472">Membrane</keyword>
<keyword evidence="2" id="KW-0614">Plasmid</keyword>
<gene>
    <name evidence="2" type="ORF">K788_0001475</name>
</gene>
<dbReference type="AlphaFoldDB" id="A0A0P0RMS2"/>
<dbReference type="InterPro" id="IPR050950">
    <property type="entry name" value="HTH-type_LysR_regulators"/>
</dbReference>
<dbReference type="KEGG" id="bcai:K788_0001475"/>
<organism evidence="2 3">
    <name type="scientific">Paraburkholderia caribensis MBA4</name>
    <dbReference type="NCBI Taxonomy" id="1323664"/>
    <lineage>
        <taxon>Bacteria</taxon>
        <taxon>Pseudomonadati</taxon>
        <taxon>Pseudomonadota</taxon>
        <taxon>Betaproteobacteria</taxon>
        <taxon>Burkholderiales</taxon>
        <taxon>Burkholderiaceae</taxon>
        <taxon>Paraburkholderia</taxon>
    </lineage>
</organism>
<protein>
    <submittedName>
        <fullName evidence="2">Transcriptional regulator, LysR family</fullName>
    </submittedName>
</protein>
<dbReference type="PANTHER" id="PTHR30419:SF30">
    <property type="entry name" value="LYSR FAMILY TRANSCRIPTIONAL REGULATOR"/>
    <property type="match status" value="1"/>
</dbReference>
<dbReference type="GO" id="GO:0005829">
    <property type="term" value="C:cytosol"/>
    <property type="evidence" value="ECO:0007669"/>
    <property type="project" value="TreeGrafter"/>
</dbReference>
<feature type="transmembrane region" description="Helical" evidence="1">
    <location>
        <begin position="49"/>
        <end position="67"/>
    </location>
</feature>
<keyword evidence="1" id="KW-0812">Transmembrane</keyword>
<dbReference type="GO" id="GO:0006355">
    <property type="term" value="P:regulation of DNA-templated transcription"/>
    <property type="evidence" value="ECO:0007669"/>
    <property type="project" value="TreeGrafter"/>
</dbReference>
<geneLocation type="plasmid" evidence="3"/>